<sequence>MAEDMASLSVDDDGEEEVVVIDDDIAKESGDSTLSVVGHFLTERPVNFTAMKHRLATLMKPVMGMSVREVNGELYLFQFYHKVDMDRILDMSHWSFNNQALLMEKMGDYDHPCDVPLNHLYLWVKVFGLRAGFKSESVLKWVVDVIGEFVEADPNNYVQKWCEFWRVRIKFDIRKPIKEAMKLNKGDSNEAMGKKICPLPVHANGAPVPRKFGPHLRDGNRRRQSFIGSKWLREELGFVDGIGEGMIGEDDGGTSFVELTHYFCGIWVGIRE</sequence>
<evidence type="ECO:0000313" key="2">
    <source>
        <dbReference type="EMBL" id="KAJ8747492.1"/>
    </source>
</evidence>
<dbReference type="InterPro" id="IPR040256">
    <property type="entry name" value="At4g02000-like"/>
</dbReference>
<organism evidence="2 3">
    <name type="scientific">Erythroxylum novogranatense</name>
    <dbReference type="NCBI Taxonomy" id="1862640"/>
    <lineage>
        <taxon>Eukaryota</taxon>
        <taxon>Viridiplantae</taxon>
        <taxon>Streptophyta</taxon>
        <taxon>Embryophyta</taxon>
        <taxon>Tracheophyta</taxon>
        <taxon>Spermatophyta</taxon>
        <taxon>Magnoliopsida</taxon>
        <taxon>eudicotyledons</taxon>
        <taxon>Gunneridae</taxon>
        <taxon>Pentapetalae</taxon>
        <taxon>rosids</taxon>
        <taxon>fabids</taxon>
        <taxon>Malpighiales</taxon>
        <taxon>Erythroxylaceae</taxon>
        <taxon>Erythroxylum</taxon>
    </lineage>
</organism>
<accession>A0AAV8S5M1</accession>
<evidence type="ECO:0000259" key="1">
    <source>
        <dbReference type="Pfam" id="PF14111"/>
    </source>
</evidence>
<dbReference type="EMBL" id="JAIWQS010000158">
    <property type="protein sequence ID" value="KAJ8747492.1"/>
    <property type="molecule type" value="Genomic_DNA"/>
</dbReference>
<proteinExistence type="predicted"/>
<dbReference type="Pfam" id="PF14111">
    <property type="entry name" value="DUF4283"/>
    <property type="match status" value="1"/>
</dbReference>
<feature type="domain" description="DUF4283" evidence="1">
    <location>
        <begin position="34"/>
        <end position="106"/>
    </location>
</feature>
<dbReference type="PANTHER" id="PTHR31286">
    <property type="entry name" value="GLYCINE-RICH CELL WALL STRUCTURAL PROTEIN 1.8-LIKE"/>
    <property type="match status" value="1"/>
</dbReference>
<dbReference type="InterPro" id="IPR025558">
    <property type="entry name" value="DUF4283"/>
</dbReference>
<reference evidence="2 3" key="1">
    <citation type="submission" date="2021-09" db="EMBL/GenBank/DDBJ databases">
        <title>Genomic insights and catalytic innovation underlie evolution of tropane alkaloids biosynthesis.</title>
        <authorList>
            <person name="Wang Y.-J."/>
            <person name="Tian T."/>
            <person name="Huang J.-P."/>
            <person name="Huang S.-X."/>
        </authorList>
    </citation>
    <scope>NUCLEOTIDE SEQUENCE [LARGE SCALE GENOMIC DNA]</scope>
    <source>
        <strain evidence="2">KIB-2018</strain>
        <tissue evidence="2">Leaf</tissue>
    </source>
</reference>
<protein>
    <recommendedName>
        <fullName evidence="1">DUF4283 domain-containing protein</fullName>
    </recommendedName>
</protein>
<name>A0AAV8S5M1_9ROSI</name>
<gene>
    <name evidence="2" type="ORF">K2173_014391</name>
</gene>
<dbReference type="AlphaFoldDB" id="A0AAV8S5M1"/>
<evidence type="ECO:0000313" key="3">
    <source>
        <dbReference type="Proteomes" id="UP001159364"/>
    </source>
</evidence>
<dbReference type="PANTHER" id="PTHR31286:SF153">
    <property type="entry name" value="DUF4283 DOMAIN PROTEIN"/>
    <property type="match status" value="1"/>
</dbReference>
<dbReference type="Proteomes" id="UP001159364">
    <property type="component" value="Unassembled WGS sequence"/>
</dbReference>
<keyword evidence="3" id="KW-1185">Reference proteome</keyword>
<comment type="caution">
    <text evidence="2">The sequence shown here is derived from an EMBL/GenBank/DDBJ whole genome shotgun (WGS) entry which is preliminary data.</text>
</comment>